<gene>
    <name evidence="3" type="ORF">JZM24_17495</name>
</gene>
<evidence type="ECO:0000256" key="1">
    <source>
        <dbReference type="RuleBase" id="RU004003"/>
    </source>
</evidence>
<reference evidence="3 4" key="1">
    <citation type="journal article" date="2021" name="Genome Biol. Evol.">
        <title>The evolution of interdependence in a four-way mealybug symbiosis.</title>
        <authorList>
            <person name="Garber A.I."/>
            <person name="Kupper M."/>
            <person name="Laetsch D.R."/>
            <person name="Weldon S.R."/>
            <person name="Ladinsky M.S."/>
            <person name="Bjorkman P.J."/>
            <person name="McCutcheon J.P."/>
        </authorList>
    </citation>
    <scope>NUCLEOTIDE SEQUENCE [LARGE SCALE GENOMIC DNA]</scope>
    <source>
        <strain evidence="3">SOD</strain>
    </source>
</reference>
<feature type="domain" description="Type II/III secretion system secretin-like" evidence="2">
    <location>
        <begin position="2"/>
        <end position="133"/>
    </location>
</feature>
<keyword evidence="4" id="KW-1185">Reference proteome</keyword>
<accession>A0ABS5YER2</accession>
<dbReference type="InterPro" id="IPR004846">
    <property type="entry name" value="T2SS/T3SS_dom"/>
</dbReference>
<dbReference type="Pfam" id="PF00263">
    <property type="entry name" value="Secretin"/>
    <property type="match status" value="1"/>
</dbReference>
<organism evidence="3 4">
    <name type="scientific">Candidatus Sodalis endolongispinus</name>
    <dbReference type="NCBI Taxonomy" id="2812662"/>
    <lineage>
        <taxon>Bacteria</taxon>
        <taxon>Pseudomonadati</taxon>
        <taxon>Pseudomonadota</taxon>
        <taxon>Gammaproteobacteria</taxon>
        <taxon>Enterobacterales</taxon>
        <taxon>Bruguierivoracaceae</taxon>
        <taxon>Sodalis</taxon>
    </lineage>
</organism>
<comment type="similarity">
    <text evidence="1">Belongs to the bacterial secretin family.</text>
</comment>
<dbReference type="PANTHER" id="PTHR30332">
    <property type="entry name" value="PROBABLE GENERAL SECRETION PATHWAY PROTEIN D"/>
    <property type="match status" value="1"/>
</dbReference>
<dbReference type="PRINTS" id="PR00811">
    <property type="entry name" value="BCTERIALGSPD"/>
</dbReference>
<proteinExistence type="inferred from homology"/>
<evidence type="ECO:0000313" key="3">
    <source>
        <dbReference type="EMBL" id="MBT9433437.1"/>
    </source>
</evidence>
<comment type="caution">
    <text evidence="3">The sequence shown here is derived from an EMBL/GenBank/DDBJ whole genome shotgun (WGS) entry which is preliminary data.</text>
</comment>
<dbReference type="PANTHER" id="PTHR30332:SF17">
    <property type="entry name" value="TYPE IV PILIATION SYSTEM PROTEIN DR_0774-RELATED"/>
    <property type="match status" value="1"/>
</dbReference>
<sequence>MVGGEIPIVTTSTNGSNVTYKSYGIKLKVGAKARDSQHIRVTLNEEVSSVSKEYVTDSKTTLPALTTRQAKTTVELADGESFLLAGLISNEEMQGMAQLPFIGDVPVLGALFRDVNNEQERKELVVVATVNMVKPTFAQNVPLPDLKRSPLWATFLNLNKVINKSGRKRVQDFIEKGGFIKLCVQ</sequence>
<protein>
    <recommendedName>
        <fullName evidence="2">Type II/III secretion system secretin-like domain-containing protein</fullName>
    </recommendedName>
</protein>
<evidence type="ECO:0000259" key="2">
    <source>
        <dbReference type="Pfam" id="PF00263"/>
    </source>
</evidence>
<dbReference type="InterPro" id="IPR050810">
    <property type="entry name" value="Bact_Secretion_Sys_Channel"/>
</dbReference>
<dbReference type="InterPro" id="IPR001775">
    <property type="entry name" value="GspD/PilQ"/>
</dbReference>
<name>A0ABS5YER2_9GAMM</name>
<evidence type="ECO:0000313" key="4">
    <source>
        <dbReference type="Proteomes" id="UP000811282"/>
    </source>
</evidence>
<dbReference type="EMBL" id="JAFJYC010000003">
    <property type="protein sequence ID" value="MBT9433437.1"/>
    <property type="molecule type" value="Genomic_DNA"/>
</dbReference>
<dbReference type="RefSeq" id="WP_215671325.1">
    <property type="nucleotide sequence ID" value="NZ_JAFJYC010000003.1"/>
</dbReference>
<dbReference type="Proteomes" id="UP000811282">
    <property type="component" value="Unassembled WGS sequence"/>
</dbReference>